<proteinExistence type="predicted"/>
<reference evidence="3 4" key="2">
    <citation type="journal article" date="2014" name="PLoS Genet.">
        <title>Phylogenetically driven sequencing of extremely halophilic archaea reveals strategies for static and dynamic osmo-response.</title>
        <authorList>
            <person name="Becker E.A."/>
            <person name="Seitzer P.M."/>
            <person name="Tritt A."/>
            <person name="Larsen D."/>
            <person name="Krusor M."/>
            <person name="Yao A.I."/>
            <person name="Wu D."/>
            <person name="Madern D."/>
            <person name="Eisen J.A."/>
            <person name="Darling A.E."/>
            <person name="Facciotti M.T."/>
        </authorList>
    </citation>
    <scope>NUCLEOTIDE SEQUENCE [LARGE SCALE GENOMIC DNA]</scope>
    <source>
        <strain evidence="3 4">AJ5</strain>
    </source>
</reference>
<evidence type="ECO:0000313" key="4">
    <source>
        <dbReference type="Proteomes" id="UP000011555"/>
    </source>
</evidence>
<dbReference type="KEGG" id="hlc:CHINAEXTREME11695"/>
<keyword evidence="3" id="KW-0489">Methyltransferase</keyword>
<dbReference type="eggNOG" id="arCOG02702">
    <property type="taxonomic scope" value="Archaea"/>
</dbReference>
<dbReference type="GO" id="GO:0008757">
    <property type="term" value="F:S-adenosylmethionine-dependent methyltransferase activity"/>
    <property type="evidence" value="ECO:0007669"/>
    <property type="project" value="InterPro"/>
</dbReference>
<dbReference type="EMBL" id="CP019285">
    <property type="protein sequence ID" value="APW98405.1"/>
    <property type="molecule type" value="Genomic_DNA"/>
</dbReference>
<dbReference type="RefSeq" id="WP_007143726.1">
    <property type="nucleotide sequence ID" value="NZ_AOLZ01000076.1"/>
</dbReference>
<dbReference type="InterPro" id="IPR013216">
    <property type="entry name" value="Methyltransf_11"/>
</dbReference>
<dbReference type="GeneID" id="30921797"/>
<dbReference type="STRING" id="358396.CHINAEXTREME_11695"/>
<dbReference type="Pfam" id="PF08241">
    <property type="entry name" value="Methyltransf_11"/>
    <property type="match status" value="1"/>
</dbReference>
<reference evidence="2" key="3">
    <citation type="submission" date="2017-01" db="EMBL/GenBank/DDBJ databases">
        <authorList>
            <person name="Mah S.A."/>
            <person name="Swanson W.J."/>
            <person name="Moy G.W."/>
            <person name="Vacquier V.D."/>
        </authorList>
    </citation>
    <scope>NUCLEOTIDE SEQUENCE</scope>
    <source>
        <strain evidence="2">AJ5</strain>
    </source>
</reference>
<dbReference type="PANTHER" id="PTHR43591">
    <property type="entry name" value="METHYLTRANSFERASE"/>
    <property type="match status" value="1"/>
</dbReference>
<dbReference type="Proteomes" id="UP000011555">
    <property type="component" value="Unassembled WGS sequence"/>
</dbReference>
<name>M0L3B1_NATLA</name>
<sequence length="186" mass="20454">MGYHTFDAERADKLEQSGQRYRFVSAEELLWALSLSADDTVADLGSGTGFFTDDVAPHAGTVHAIDVQEEMHEYYRQKGVPENVTLVTSDVSDLPFDDDALDAAFSTMTYHEFASDEALAEIRRVLATDGRLVLFDWTATGSGTSGPPLDERYSPDEAVDALRNAGFTVEHEAVRPETFLLIGTLE</sequence>
<keyword evidence="3" id="KW-0808">Transferase</keyword>
<gene>
    <name evidence="3" type="ORF">C445_20252</name>
    <name evidence="2" type="ORF">CHINAEXTREME_11695</name>
</gene>
<dbReference type="GO" id="GO:0032259">
    <property type="term" value="P:methylation"/>
    <property type="evidence" value="ECO:0007669"/>
    <property type="project" value="UniProtKB-KW"/>
</dbReference>
<evidence type="ECO:0000313" key="3">
    <source>
        <dbReference type="EMBL" id="EMA28016.1"/>
    </source>
</evidence>
<dbReference type="EMBL" id="AOLZ01000076">
    <property type="protein sequence ID" value="EMA28016.1"/>
    <property type="molecule type" value="Genomic_DNA"/>
</dbReference>
<dbReference type="SUPFAM" id="SSF53335">
    <property type="entry name" value="S-adenosyl-L-methionine-dependent methyltransferases"/>
    <property type="match status" value="1"/>
</dbReference>
<protein>
    <submittedName>
        <fullName evidence="3">Methyltransferase type 11</fullName>
    </submittedName>
    <submittedName>
        <fullName evidence="2">SAM-dependent methyltransferase</fullName>
    </submittedName>
</protein>
<organism evidence="3 4">
    <name type="scientific">Natronobacterium lacisalsi AJ5</name>
    <dbReference type="NCBI Taxonomy" id="358396"/>
    <lineage>
        <taxon>Archaea</taxon>
        <taxon>Methanobacteriati</taxon>
        <taxon>Methanobacteriota</taxon>
        <taxon>Stenosarchaea group</taxon>
        <taxon>Halobacteria</taxon>
        <taxon>Halobacteriales</taxon>
        <taxon>Natrialbaceae</taxon>
        <taxon>Natronobacterium</taxon>
    </lineage>
</organism>
<feature type="domain" description="Methyltransferase type 11" evidence="1">
    <location>
        <begin position="43"/>
        <end position="134"/>
    </location>
</feature>
<dbReference type="AlphaFoldDB" id="M0L3B1"/>
<evidence type="ECO:0000313" key="5">
    <source>
        <dbReference type="Proteomes" id="UP000186547"/>
    </source>
</evidence>
<evidence type="ECO:0000259" key="1">
    <source>
        <dbReference type="Pfam" id="PF08241"/>
    </source>
</evidence>
<dbReference type="Proteomes" id="UP000186547">
    <property type="component" value="Chromosome"/>
</dbReference>
<keyword evidence="4" id="KW-1185">Reference proteome</keyword>
<accession>M0L3B1</accession>
<dbReference type="InterPro" id="IPR029063">
    <property type="entry name" value="SAM-dependent_MTases_sf"/>
</dbReference>
<dbReference type="Gene3D" id="3.40.50.150">
    <property type="entry name" value="Vaccinia Virus protein VP39"/>
    <property type="match status" value="1"/>
</dbReference>
<dbReference type="PATRIC" id="fig|358396.7.peg.4095"/>
<evidence type="ECO:0000313" key="2">
    <source>
        <dbReference type="EMBL" id="APW98405.1"/>
    </source>
</evidence>
<reference evidence="2 5" key="1">
    <citation type="journal article" date="2011" name="J. Bacteriol.">
        <title>Genome sequence of Halobiforma lacisalsi AJ5, an extremely halophilic archaeon which harbors a bop gene.</title>
        <authorList>
            <person name="Jiang X."/>
            <person name="Wang S."/>
            <person name="Cheng H."/>
            <person name="Huo Y."/>
            <person name="Zhang X."/>
            <person name="Zhu X."/>
            <person name="Han X."/>
            <person name="Ni P."/>
            <person name="Wu M."/>
        </authorList>
    </citation>
    <scope>NUCLEOTIDE SEQUENCE [LARGE SCALE GENOMIC DNA]</scope>
    <source>
        <strain evidence="2 5">AJ5</strain>
    </source>
</reference>
<dbReference type="CDD" id="cd02440">
    <property type="entry name" value="AdoMet_MTases"/>
    <property type="match status" value="1"/>
</dbReference>